<proteinExistence type="predicted"/>
<dbReference type="PATRIC" id="fig|1097667.3.peg.80"/>
<organism evidence="2 3">
    <name type="scientific">Patulibacter medicamentivorans</name>
    <dbReference type="NCBI Taxonomy" id="1097667"/>
    <lineage>
        <taxon>Bacteria</taxon>
        <taxon>Bacillati</taxon>
        <taxon>Actinomycetota</taxon>
        <taxon>Thermoleophilia</taxon>
        <taxon>Solirubrobacterales</taxon>
        <taxon>Patulibacteraceae</taxon>
        <taxon>Patulibacter</taxon>
    </lineage>
</organism>
<dbReference type="Proteomes" id="UP000005143">
    <property type="component" value="Unassembled WGS sequence"/>
</dbReference>
<name>H0DZX5_9ACTN</name>
<keyword evidence="3" id="KW-1185">Reference proteome</keyword>
<dbReference type="PANTHER" id="PTHR38011:SF12">
    <property type="entry name" value="BIFUNCTIONAL DEAMINASE-REDUCTASE DOMAIN PROTEIN"/>
    <property type="match status" value="1"/>
</dbReference>
<evidence type="ECO:0000259" key="1">
    <source>
        <dbReference type="Pfam" id="PF01872"/>
    </source>
</evidence>
<dbReference type="SUPFAM" id="SSF53597">
    <property type="entry name" value="Dihydrofolate reductase-like"/>
    <property type="match status" value="1"/>
</dbReference>
<accession>H0DZX5</accession>
<dbReference type="EMBL" id="AGUD01000003">
    <property type="protein sequence ID" value="EHN13079.1"/>
    <property type="molecule type" value="Genomic_DNA"/>
</dbReference>
<comment type="caution">
    <text evidence="2">The sequence shown here is derived from an EMBL/GenBank/DDBJ whole genome shotgun (WGS) entry which is preliminary data.</text>
</comment>
<evidence type="ECO:0000313" key="3">
    <source>
        <dbReference type="Proteomes" id="UP000005143"/>
    </source>
</evidence>
<dbReference type="GO" id="GO:0008703">
    <property type="term" value="F:5-amino-6-(5-phosphoribosylamino)uracil reductase activity"/>
    <property type="evidence" value="ECO:0007669"/>
    <property type="project" value="InterPro"/>
</dbReference>
<gene>
    <name evidence="2" type="ORF">PAI11_00800</name>
</gene>
<evidence type="ECO:0000313" key="2">
    <source>
        <dbReference type="EMBL" id="EHN13079.1"/>
    </source>
</evidence>
<dbReference type="GO" id="GO:0004146">
    <property type="term" value="F:dihydrofolate reductase activity"/>
    <property type="evidence" value="ECO:0007669"/>
    <property type="project" value="UniProtKB-EC"/>
</dbReference>
<dbReference type="Pfam" id="PF01872">
    <property type="entry name" value="RibD_C"/>
    <property type="match status" value="1"/>
</dbReference>
<keyword evidence="2" id="KW-0560">Oxidoreductase</keyword>
<dbReference type="PANTHER" id="PTHR38011">
    <property type="entry name" value="DIHYDROFOLATE REDUCTASE FAMILY PROTEIN (AFU_ORTHOLOGUE AFUA_8G06820)"/>
    <property type="match status" value="1"/>
</dbReference>
<dbReference type="AlphaFoldDB" id="H0DZX5"/>
<reference evidence="2 3" key="1">
    <citation type="journal article" date="2013" name="Biodegradation">
        <title>Quantitative proteomic analysis of ibuprofen-degrading Patulibacter sp. strain I11.</title>
        <authorList>
            <person name="Almeida B."/>
            <person name="Kjeldal H."/>
            <person name="Lolas I."/>
            <person name="Knudsen A.D."/>
            <person name="Carvalho G."/>
            <person name="Nielsen K.L."/>
            <person name="Barreto Crespo M.T."/>
            <person name="Stensballe A."/>
            <person name="Nielsen J.L."/>
        </authorList>
    </citation>
    <scope>NUCLEOTIDE SEQUENCE [LARGE SCALE GENOMIC DNA]</scope>
    <source>
        <strain evidence="2 3">I11</strain>
    </source>
</reference>
<protein>
    <submittedName>
        <fullName evidence="2">Dihydrofolate reductase</fullName>
        <ecNumber evidence="2">1.5.1.3</ecNumber>
    </submittedName>
</protein>
<feature type="domain" description="Bacterial bifunctional deaminase-reductase C-terminal" evidence="1">
    <location>
        <begin position="14"/>
        <end position="216"/>
    </location>
</feature>
<dbReference type="GO" id="GO:0009231">
    <property type="term" value="P:riboflavin biosynthetic process"/>
    <property type="evidence" value="ECO:0007669"/>
    <property type="project" value="InterPro"/>
</dbReference>
<dbReference type="InterPro" id="IPR024072">
    <property type="entry name" value="DHFR-like_dom_sf"/>
</dbReference>
<dbReference type="InterPro" id="IPR002734">
    <property type="entry name" value="RibDG_C"/>
</dbReference>
<dbReference type="EC" id="1.5.1.3" evidence="2"/>
<dbReference type="Gene3D" id="3.40.430.10">
    <property type="entry name" value="Dihydrofolate Reductase, subunit A"/>
    <property type="match status" value="1"/>
</dbReference>
<dbReference type="InterPro" id="IPR050765">
    <property type="entry name" value="Riboflavin_Biosynth_HTPR"/>
</dbReference>
<sequence>MRPAPDQEHLMTRVRLDLCISADGYVAGPDQRPDEPLGVGGIRLHQWKLDTGFSGDNLRPAAGAEEPSVDAQVVAELFDGVGAYVMGRKMFGGGPGPWPTDEPWNGWWGEDPPYHAPVFVITHHPRETLELEGGNVFHFVTEGPQRALELAREAAGGQDVMVSGGADVANQLLAAGAIEEIQLHVAAAILGGGERLFEGVPADALPLSLDRVLQGADVTHLRYRVG</sequence>